<comment type="caution">
    <text evidence="2">The sequence shown here is derived from an EMBL/GenBank/DDBJ whole genome shotgun (WGS) entry which is preliminary data.</text>
</comment>
<accession>A0AA38R7B2</accession>
<gene>
    <name evidence="2" type="ORF">NKR19_g8257</name>
</gene>
<reference evidence="2" key="1">
    <citation type="submission" date="2022-07" db="EMBL/GenBank/DDBJ databases">
        <title>Fungi with potential for degradation of polypropylene.</title>
        <authorList>
            <person name="Gostincar C."/>
        </authorList>
    </citation>
    <scope>NUCLEOTIDE SEQUENCE</scope>
    <source>
        <strain evidence="2">EXF-13287</strain>
    </source>
</reference>
<keyword evidence="1" id="KW-0472">Membrane</keyword>
<keyword evidence="3" id="KW-1185">Reference proteome</keyword>
<evidence type="ECO:0000313" key="2">
    <source>
        <dbReference type="EMBL" id="KAJ9137337.1"/>
    </source>
</evidence>
<proteinExistence type="predicted"/>
<dbReference type="AlphaFoldDB" id="A0AA38R7B2"/>
<feature type="transmembrane region" description="Helical" evidence="1">
    <location>
        <begin position="93"/>
        <end position="113"/>
    </location>
</feature>
<protein>
    <submittedName>
        <fullName evidence="2">Uncharacterized protein</fullName>
    </submittedName>
</protein>
<sequence>MECTLPAELRAVPGSCWLQSIANIGYSLQAGIPESIGYFSSSDLPLNQLAESFWLHVLLCLAAALVMDTVTSPNPSGVKAREGKRAHRDGGTTIRWTIVAVLIPYVLLIILRWENRLGVKDDTYH</sequence>
<name>A0AA38R7B2_9PEZI</name>
<dbReference type="EMBL" id="JANBVN010000162">
    <property type="protein sequence ID" value="KAJ9137337.1"/>
    <property type="molecule type" value="Genomic_DNA"/>
</dbReference>
<dbReference type="Proteomes" id="UP001174691">
    <property type="component" value="Unassembled WGS sequence"/>
</dbReference>
<feature type="transmembrane region" description="Helical" evidence="1">
    <location>
        <begin position="53"/>
        <end position="72"/>
    </location>
</feature>
<keyword evidence="1" id="KW-1133">Transmembrane helix</keyword>
<keyword evidence="1" id="KW-0812">Transmembrane</keyword>
<organism evidence="2 3">
    <name type="scientific">Coniochaeta hoffmannii</name>
    <dbReference type="NCBI Taxonomy" id="91930"/>
    <lineage>
        <taxon>Eukaryota</taxon>
        <taxon>Fungi</taxon>
        <taxon>Dikarya</taxon>
        <taxon>Ascomycota</taxon>
        <taxon>Pezizomycotina</taxon>
        <taxon>Sordariomycetes</taxon>
        <taxon>Sordariomycetidae</taxon>
        <taxon>Coniochaetales</taxon>
        <taxon>Coniochaetaceae</taxon>
        <taxon>Coniochaeta</taxon>
    </lineage>
</organism>
<evidence type="ECO:0000256" key="1">
    <source>
        <dbReference type="SAM" id="Phobius"/>
    </source>
</evidence>
<evidence type="ECO:0000313" key="3">
    <source>
        <dbReference type="Proteomes" id="UP001174691"/>
    </source>
</evidence>